<sequence>MVLGLGVEEVAVAAATDPETARKEEKARTFQSKRTRLDHSTCVEEWSHHQDCGSWTGSRQPIREEFSLMAV</sequence>
<dbReference type="AlphaFoldDB" id="A0A4Z2EVB7"/>
<evidence type="ECO:0000313" key="2">
    <source>
        <dbReference type="Proteomes" id="UP000314294"/>
    </source>
</evidence>
<gene>
    <name evidence="1" type="ORF">EYF80_057539</name>
</gene>
<name>A0A4Z2EVB7_9TELE</name>
<reference evidence="1 2" key="1">
    <citation type="submission" date="2019-03" db="EMBL/GenBank/DDBJ databases">
        <title>First draft genome of Liparis tanakae, snailfish: a comprehensive survey of snailfish specific genes.</title>
        <authorList>
            <person name="Kim W."/>
            <person name="Song I."/>
            <person name="Jeong J.-H."/>
            <person name="Kim D."/>
            <person name="Kim S."/>
            <person name="Ryu S."/>
            <person name="Song J.Y."/>
            <person name="Lee S.K."/>
        </authorList>
    </citation>
    <scope>NUCLEOTIDE SEQUENCE [LARGE SCALE GENOMIC DNA]</scope>
    <source>
        <tissue evidence="1">Muscle</tissue>
    </source>
</reference>
<keyword evidence="2" id="KW-1185">Reference proteome</keyword>
<evidence type="ECO:0000313" key="1">
    <source>
        <dbReference type="EMBL" id="TNN32304.1"/>
    </source>
</evidence>
<organism evidence="1 2">
    <name type="scientific">Liparis tanakae</name>
    <name type="common">Tanaka's snailfish</name>
    <dbReference type="NCBI Taxonomy" id="230148"/>
    <lineage>
        <taxon>Eukaryota</taxon>
        <taxon>Metazoa</taxon>
        <taxon>Chordata</taxon>
        <taxon>Craniata</taxon>
        <taxon>Vertebrata</taxon>
        <taxon>Euteleostomi</taxon>
        <taxon>Actinopterygii</taxon>
        <taxon>Neopterygii</taxon>
        <taxon>Teleostei</taxon>
        <taxon>Neoteleostei</taxon>
        <taxon>Acanthomorphata</taxon>
        <taxon>Eupercaria</taxon>
        <taxon>Perciformes</taxon>
        <taxon>Cottioidei</taxon>
        <taxon>Cottales</taxon>
        <taxon>Liparidae</taxon>
        <taxon>Liparis</taxon>
    </lineage>
</organism>
<proteinExistence type="predicted"/>
<dbReference type="Proteomes" id="UP000314294">
    <property type="component" value="Unassembled WGS sequence"/>
</dbReference>
<dbReference type="EMBL" id="SRLO01002785">
    <property type="protein sequence ID" value="TNN32304.1"/>
    <property type="molecule type" value="Genomic_DNA"/>
</dbReference>
<comment type="caution">
    <text evidence="1">The sequence shown here is derived from an EMBL/GenBank/DDBJ whole genome shotgun (WGS) entry which is preliminary data.</text>
</comment>
<protein>
    <submittedName>
        <fullName evidence="1">Uncharacterized protein</fullName>
    </submittedName>
</protein>
<accession>A0A4Z2EVB7</accession>